<keyword evidence="4" id="KW-1185">Reference proteome</keyword>
<dbReference type="PANTHER" id="PTHR32305">
    <property type="match status" value="1"/>
</dbReference>
<dbReference type="NCBIfam" id="TIGR03696">
    <property type="entry name" value="Rhs_assc_core"/>
    <property type="match status" value="1"/>
</dbReference>
<comment type="caution">
    <text evidence="3">The sequence shown here is derived from an EMBL/GenBank/DDBJ whole genome shotgun (WGS) entry which is preliminary data.</text>
</comment>
<reference evidence="3 4" key="1">
    <citation type="submission" date="2020-10" db="EMBL/GenBank/DDBJ databases">
        <title>Phylogeny of dyella-like bacteria.</title>
        <authorList>
            <person name="Fu J."/>
        </authorList>
    </citation>
    <scope>NUCLEOTIDE SEQUENCE [LARGE SCALE GENOMIC DNA]</scope>
    <source>
        <strain evidence="3 4">JP1</strain>
    </source>
</reference>
<feature type="non-terminal residue" evidence="3">
    <location>
        <position position="1"/>
    </location>
</feature>
<protein>
    <submittedName>
        <fullName evidence="3">RHS repeat-associated core domain-containing protein</fullName>
    </submittedName>
</protein>
<gene>
    <name evidence="3" type="ORF">ISP15_04925</name>
</gene>
<dbReference type="InterPro" id="IPR056823">
    <property type="entry name" value="TEN-like_YD-shell"/>
</dbReference>
<accession>A0ABW8JF01</accession>
<evidence type="ECO:0000313" key="4">
    <source>
        <dbReference type="Proteomes" id="UP001620461"/>
    </source>
</evidence>
<evidence type="ECO:0000256" key="1">
    <source>
        <dbReference type="ARBA" id="ARBA00022737"/>
    </source>
</evidence>
<dbReference type="RefSeq" id="WP_404545723.1">
    <property type="nucleotide sequence ID" value="NZ_JADIKJ010000004.1"/>
</dbReference>
<keyword evidence="1" id="KW-0677">Repeat</keyword>
<organism evidence="3 4">
    <name type="scientific">Dyella jejuensis</name>
    <dbReference type="NCBI Taxonomy" id="1432009"/>
    <lineage>
        <taxon>Bacteria</taxon>
        <taxon>Pseudomonadati</taxon>
        <taxon>Pseudomonadota</taxon>
        <taxon>Gammaproteobacteria</taxon>
        <taxon>Lysobacterales</taxon>
        <taxon>Rhodanobacteraceae</taxon>
        <taxon>Dyella</taxon>
    </lineage>
</organism>
<proteinExistence type="predicted"/>
<dbReference type="InterPro" id="IPR050708">
    <property type="entry name" value="T6SS_VgrG/RHS"/>
</dbReference>
<feature type="domain" description="Teneurin-like YD-shell" evidence="2">
    <location>
        <begin position="13"/>
        <end position="280"/>
    </location>
</feature>
<name>A0ABW8JF01_9GAMM</name>
<dbReference type="EMBL" id="JADIKJ010000004">
    <property type="protein sequence ID" value="MFK2899671.1"/>
    <property type="molecule type" value="Genomic_DNA"/>
</dbReference>
<dbReference type="InterPro" id="IPR022385">
    <property type="entry name" value="Rhs_assc_core"/>
</dbReference>
<dbReference type="Pfam" id="PF25023">
    <property type="entry name" value="TEN_YD-shell"/>
    <property type="match status" value="1"/>
</dbReference>
<evidence type="ECO:0000313" key="3">
    <source>
        <dbReference type="EMBL" id="MFK2899671.1"/>
    </source>
</evidence>
<sequence length="475" mass="50556">DANYRLTDLTSPAFTLHVARDAMGDITAIGNAPGASPATETYAYDPLYRLTQVSEADGSILASVAYDQAGDRLSKSGSGLATGTYDHSMGTHLLIATGNAARSVDANGNMTAMAQSGSAYGFGYNDRNRMTIAQLAGSTVGSYTYNALDQRIQKVANGTTERYDYNETHQMLGEYGATNRDYIWMDGLPVANVDRSGTISSIVYVTADQFGTPRAIADSNGNAIWQFAYAGNPWGETQPTSNGYVDNFRLPGQYYDQETGLANYGPRTYGADIGGFNQPDPTGQRGGYNLYVYASDNPLHFVDALGLQQTDELDPKTSEALNTPETNAEVKALDESQAEAARAQDAKPFLSRRPASEFGEFGQCSAVKPTTAQVGPQKGPNFIVTPSGTVYPVPEGAVGPTPTDNGRGMQFQGGSGGGGLNPRTSGFRYMEPVTSGPYQYPNGYGSYNNISGQAVNPYTGQTIAPSNPMWHIPNG</sequence>
<dbReference type="Proteomes" id="UP001620461">
    <property type="component" value="Unassembled WGS sequence"/>
</dbReference>
<dbReference type="PANTHER" id="PTHR32305:SF15">
    <property type="entry name" value="PROTEIN RHSA-RELATED"/>
    <property type="match status" value="1"/>
</dbReference>
<dbReference type="Gene3D" id="2.180.10.10">
    <property type="entry name" value="RHS repeat-associated core"/>
    <property type="match status" value="1"/>
</dbReference>
<evidence type="ECO:0000259" key="2">
    <source>
        <dbReference type="Pfam" id="PF25023"/>
    </source>
</evidence>